<evidence type="ECO:0000259" key="2">
    <source>
        <dbReference type="Pfam" id="PF20243"/>
    </source>
</evidence>
<protein>
    <recommendedName>
        <fullName evidence="2">Copper-binding protein MbnP-like domain-containing protein</fullName>
    </recommendedName>
</protein>
<reference evidence="4" key="1">
    <citation type="journal article" date="2019" name="Int. J. Syst. Evol. Microbiol.">
        <title>The Global Catalogue of Microorganisms (GCM) 10K type strain sequencing project: providing services to taxonomists for standard genome sequencing and annotation.</title>
        <authorList>
            <consortium name="The Broad Institute Genomics Platform"/>
            <consortium name="The Broad Institute Genome Sequencing Center for Infectious Disease"/>
            <person name="Wu L."/>
            <person name="Ma J."/>
        </authorList>
    </citation>
    <scope>NUCLEOTIDE SEQUENCE [LARGE SCALE GENOMIC DNA]</scope>
    <source>
        <strain evidence="4">CGMCC 1.15407</strain>
    </source>
</reference>
<comment type="caution">
    <text evidence="3">The sequence shown here is derived from an EMBL/GenBank/DDBJ whole genome shotgun (WGS) entry which is preliminary data.</text>
</comment>
<proteinExistence type="predicted"/>
<dbReference type="PROSITE" id="PS51257">
    <property type="entry name" value="PROKAR_LIPOPROTEIN"/>
    <property type="match status" value="1"/>
</dbReference>
<sequence>MKKIAIILLTLWAFTACNDQEETPASIAVDFSFSHVMDGNPLELESTTFTLPSGEQFIPRKFKYYISNITFKNNSQGTSYTVSDGYFLIDEAGKKNFSVEVPADEYDQLTFYVGVDKARNHSTDQVGDLDPSNDMAWNWNTGYKFLVLEGEWEYESNERQGLVVHIGNNDPESEQNFKAINIDLESAGKTLGTEAVVDLDFQAELNELFLDPHELVLHEMENTSIMGGEWAINIANNYQEGFFTLQ</sequence>
<feature type="chain" id="PRO_5045787063" description="Copper-binding protein MbnP-like domain-containing protein" evidence="1">
    <location>
        <begin position="19"/>
        <end position="246"/>
    </location>
</feature>
<feature type="signal peptide" evidence="1">
    <location>
        <begin position="1"/>
        <end position="18"/>
    </location>
</feature>
<evidence type="ECO:0000256" key="1">
    <source>
        <dbReference type="SAM" id="SignalP"/>
    </source>
</evidence>
<evidence type="ECO:0000313" key="4">
    <source>
        <dbReference type="Proteomes" id="UP000647339"/>
    </source>
</evidence>
<dbReference type="Proteomes" id="UP000647339">
    <property type="component" value="Unassembled WGS sequence"/>
</dbReference>
<dbReference type="Pfam" id="PF20243">
    <property type="entry name" value="MbnP"/>
    <property type="match status" value="1"/>
</dbReference>
<evidence type="ECO:0000313" key="3">
    <source>
        <dbReference type="EMBL" id="GGF45543.1"/>
    </source>
</evidence>
<gene>
    <name evidence="3" type="ORF">GCM10011339_37530</name>
</gene>
<dbReference type="InterPro" id="IPR046863">
    <property type="entry name" value="MbnP-like_dom"/>
</dbReference>
<keyword evidence="4" id="KW-1185">Reference proteome</keyword>
<feature type="domain" description="Copper-binding protein MbnP-like" evidence="2">
    <location>
        <begin position="28"/>
        <end position="213"/>
    </location>
</feature>
<dbReference type="EMBL" id="BMIU01000023">
    <property type="protein sequence ID" value="GGF45543.1"/>
    <property type="molecule type" value="Genomic_DNA"/>
</dbReference>
<name>A0ABQ1V9D7_9BACT</name>
<accession>A0ABQ1V9D7</accession>
<organism evidence="3 4">
    <name type="scientific">Echinicola rosea</name>
    <dbReference type="NCBI Taxonomy" id="1807691"/>
    <lineage>
        <taxon>Bacteria</taxon>
        <taxon>Pseudomonadati</taxon>
        <taxon>Bacteroidota</taxon>
        <taxon>Cytophagia</taxon>
        <taxon>Cytophagales</taxon>
        <taxon>Cyclobacteriaceae</taxon>
        <taxon>Echinicola</taxon>
    </lineage>
</organism>
<dbReference type="RefSeq" id="WP_137404262.1">
    <property type="nucleotide sequence ID" value="NZ_BMIU01000023.1"/>
</dbReference>
<keyword evidence="1" id="KW-0732">Signal</keyword>